<reference evidence="3 4" key="1">
    <citation type="journal article" date="2018" name="Syst. Appl. Microbiol.">
        <title>A new symbiotic nanoarchaeote (Candidatus Nanoclepta minutus) and its host (Zestosphaera tikiterensis gen. nov., sp. nov.) from a New Zealand hot spring.</title>
        <authorList>
            <person name="St John E."/>
            <person name="Liu Y."/>
            <person name="Podar M."/>
            <person name="Stott M.B."/>
            <person name="Meneghin J."/>
            <person name="Chen Z."/>
            <person name="Lagutin K."/>
            <person name="Mitchell K."/>
            <person name="Reysenbach A.L."/>
        </authorList>
    </citation>
    <scope>NUCLEOTIDE SEQUENCE [LARGE SCALE GENOMIC DNA]</scope>
    <source>
        <strain evidence="3">NZ3</strain>
    </source>
</reference>
<feature type="domain" description="ATPase AAA-3" evidence="1">
    <location>
        <begin position="38"/>
        <end position="167"/>
    </location>
</feature>
<protein>
    <submittedName>
        <fullName evidence="3">Magnesium chelatase</fullName>
    </submittedName>
</protein>
<dbReference type="InterPro" id="IPR050764">
    <property type="entry name" value="CbbQ/NirQ/NorQ/GpvN"/>
</dbReference>
<sequence>MGFLTSLSSVIFDRLSNLLIEKGLEIKLIVSCLIARGHVLLEGVPGVAKTSMAKSVAKLFSLNFRRVQMTPDLLPLDIVGYYVYDQRTGEFRFKQGPIFTNILLVDEINRASPRTQSALLEAMQERQVTIEGSTFKLEEPFLVIATQNPIEMEGVFPLPEAQLDRFLAKVETGYLSSNGFKEMLKRIDEIERGVEELKPVMSREDLLTLMNRVKEVRVDDSIYDYVVNIVEETRKHPAVKLGGSPRAGIAMLRLAKAWALIEGRDYVIPDDVKAVATAALTHRLILKPEYEVEGVTSTQVINDVLSKVPVPKP</sequence>
<dbReference type="Gene3D" id="3.40.50.300">
    <property type="entry name" value="P-loop containing nucleotide triphosphate hydrolases"/>
    <property type="match status" value="1"/>
</dbReference>
<evidence type="ECO:0000259" key="2">
    <source>
        <dbReference type="Pfam" id="PF17863"/>
    </source>
</evidence>
<comment type="caution">
    <text evidence="3">The sequence shown here is derived from an EMBL/GenBank/DDBJ whole genome shotgun (WGS) entry which is preliminary data.</text>
</comment>
<dbReference type="Proteomes" id="UP000244093">
    <property type="component" value="Unassembled WGS sequence"/>
</dbReference>
<dbReference type="Pfam" id="PF07726">
    <property type="entry name" value="AAA_3"/>
    <property type="match status" value="1"/>
</dbReference>
<dbReference type="Pfam" id="PF17863">
    <property type="entry name" value="AAA_lid_2"/>
    <property type="match status" value="1"/>
</dbReference>
<dbReference type="InterPro" id="IPR041628">
    <property type="entry name" value="ChlI/MoxR_AAA_lid"/>
</dbReference>
<dbReference type="SUPFAM" id="SSF52540">
    <property type="entry name" value="P-loop containing nucleoside triphosphate hydrolases"/>
    <property type="match status" value="1"/>
</dbReference>
<dbReference type="GO" id="GO:0016887">
    <property type="term" value="F:ATP hydrolysis activity"/>
    <property type="evidence" value="ECO:0007669"/>
    <property type="project" value="InterPro"/>
</dbReference>
<dbReference type="AlphaFoldDB" id="A0A2R7Y813"/>
<dbReference type="GO" id="GO:0005524">
    <property type="term" value="F:ATP binding"/>
    <property type="evidence" value="ECO:0007669"/>
    <property type="project" value="InterPro"/>
</dbReference>
<organism evidence="3 4">
    <name type="scientific">Zestosphaera tikiterensis</name>
    <dbReference type="NCBI Taxonomy" id="1973259"/>
    <lineage>
        <taxon>Archaea</taxon>
        <taxon>Thermoproteota</taxon>
        <taxon>Thermoprotei</taxon>
        <taxon>Desulfurococcales</taxon>
        <taxon>Desulfurococcaceae</taxon>
        <taxon>Zestosphaera</taxon>
    </lineage>
</organism>
<dbReference type="PANTHER" id="PTHR42759">
    <property type="entry name" value="MOXR FAMILY PROTEIN"/>
    <property type="match status" value="1"/>
</dbReference>
<evidence type="ECO:0000313" key="4">
    <source>
        <dbReference type="Proteomes" id="UP000244093"/>
    </source>
</evidence>
<dbReference type="Gene3D" id="1.10.8.80">
    <property type="entry name" value="Magnesium chelatase subunit I, C-Terminal domain"/>
    <property type="match status" value="1"/>
</dbReference>
<dbReference type="PANTHER" id="PTHR42759:SF5">
    <property type="entry name" value="METHANOL DEHYDROGENASE REGULATOR"/>
    <property type="match status" value="1"/>
</dbReference>
<evidence type="ECO:0000313" key="3">
    <source>
        <dbReference type="EMBL" id="PUA33681.1"/>
    </source>
</evidence>
<dbReference type="InterPro" id="IPR027417">
    <property type="entry name" value="P-loop_NTPase"/>
</dbReference>
<dbReference type="InterPro" id="IPR011703">
    <property type="entry name" value="ATPase_AAA-3"/>
</dbReference>
<dbReference type="PIRSF" id="PIRSF002849">
    <property type="entry name" value="AAA_ATPase_chaperone_MoxR_prd"/>
    <property type="match status" value="1"/>
</dbReference>
<gene>
    <name evidence="3" type="ORF">B7O98_04515</name>
</gene>
<accession>A0A2R7Y813</accession>
<dbReference type="EMBL" id="NBVN01000002">
    <property type="protein sequence ID" value="PUA33681.1"/>
    <property type="molecule type" value="Genomic_DNA"/>
</dbReference>
<evidence type="ECO:0000259" key="1">
    <source>
        <dbReference type="Pfam" id="PF07726"/>
    </source>
</evidence>
<feature type="domain" description="ChlI/MoxR AAA lid" evidence="2">
    <location>
        <begin position="232"/>
        <end position="303"/>
    </location>
</feature>
<name>A0A2R7Y813_9CREN</name>
<proteinExistence type="predicted"/>